<dbReference type="OMA" id="YECHKVE"/>
<dbReference type="InterPro" id="IPR032675">
    <property type="entry name" value="LRR_dom_sf"/>
</dbReference>
<dbReference type="InParanoid" id="A0A059BBI1"/>
<proteinExistence type="predicted"/>
<dbReference type="InterPro" id="IPR050905">
    <property type="entry name" value="Plant_NBS-LRR"/>
</dbReference>
<keyword evidence="1" id="KW-0611">Plant defense</keyword>
<name>A0A059BBI1_EUCGR</name>
<dbReference type="AlphaFoldDB" id="A0A059BBI1"/>
<feature type="domain" description="Disease resistance protein At4g27190-like leucine-rich repeats" evidence="2">
    <location>
        <begin position="599"/>
        <end position="751"/>
    </location>
</feature>
<dbReference type="Gramene" id="KCW63261">
    <property type="protein sequence ID" value="KCW63261"/>
    <property type="gene ID" value="EUGRSUZ_G00886"/>
</dbReference>
<dbReference type="Gene3D" id="3.80.10.10">
    <property type="entry name" value="Ribonuclease Inhibitor"/>
    <property type="match status" value="4"/>
</dbReference>
<dbReference type="Pfam" id="PF23247">
    <property type="entry name" value="LRR_RPS2"/>
    <property type="match status" value="3"/>
</dbReference>
<gene>
    <name evidence="3" type="ORF">EUGRSUZ_G00886</name>
</gene>
<dbReference type="InterPro" id="IPR057135">
    <property type="entry name" value="At4g27190-like_LRR"/>
</dbReference>
<dbReference type="SUPFAM" id="SSF52058">
    <property type="entry name" value="L domain-like"/>
    <property type="match status" value="2"/>
</dbReference>
<evidence type="ECO:0000256" key="1">
    <source>
        <dbReference type="ARBA" id="ARBA00022821"/>
    </source>
</evidence>
<evidence type="ECO:0000259" key="2">
    <source>
        <dbReference type="Pfam" id="PF23247"/>
    </source>
</evidence>
<organism evidence="3">
    <name type="scientific">Eucalyptus grandis</name>
    <name type="common">Flooded gum</name>
    <dbReference type="NCBI Taxonomy" id="71139"/>
    <lineage>
        <taxon>Eukaryota</taxon>
        <taxon>Viridiplantae</taxon>
        <taxon>Streptophyta</taxon>
        <taxon>Embryophyta</taxon>
        <taxon>Tracheophyta</taxon>
        <taxon>Spermatophyta</taxon>
        <taxon>Magnoliopsida</taxon>
        <taxon>eudicotyledons</taxon>
        <taxon>Gunneridae</taxon>
        <taxon>Pentapetalae</taxon>
        <taxon>rosids</taxon>
        <taxon>malvids</taxon>
        <taxon>Myrtales</taxon>
        <taxon>Myrtaceae</taxon>
        <taxon>Myrtoideae</taxon>
        <taxon>Eucalypteae</taxon>
        <taxon>Eucalyptus</taxon>
    </lineage>
</organism>
<dbReference type="PANTHER" id="PTHR33463">
    <property type="entry name" value="NB-ARC DOMAIN-CONTAINING PROTEIN-RELATED"/>
    <property type="match status" value="1"/>
</dbReference>
<accession>A0A059BBI1</accession>
<protein>
    <recommendedName>
        <fullName evidence="2">Disease resistance protein At4g27190-like leucine-rich repeats domain-containing protein</fullName>
    </recommendedName>
</protein>
<feature type="domain" description="Disease resistance protein At4g27190-like leucine-rich repeats" evidence="2">
    <location>
        <begin position="383"/>
        <end position="514"/>
    </location>
</feature>
<evidence type="ECO:0000313" key="3">
    <source>
        <dbReference type="EMBL" id="KCW63261.1"/>
    </source>
</evidence>
<reference evidence="3" key="1">
    <citation type="submission" date="2013-07" db="EMBL/GenBank/DDBJ databases">
        <title>The genome of Eucalyptus grandis.</title>
        <authorList>
            <person name="Schmutz J."/>
            <person name="Hayes R."/>
            <person name="Myburg A."/>
            <person name="Tuskan G."/>
            <person name="Grattapaglia D."/>
            <person name="Rokhsar D.S."/>
        </authorList>
    </citation>
    <scope>NUCLEOTIDE SEQUENCE</scope>
    <source>
        <tissue evidence="3">Leaf extractions</tissue>
    </source>
</reference>
<feature type="domain" description="Disease resistance protein At4g27190-like leucine-rich repeats" evidence="2">
    <location>
        <begin position="162"/>
        <end position="305"/>
    </location>
</feature>
<sequence>MDNIEIIWGNQVAADSFHKLKSLEVRRWNKLLSIAPSCILGRLKSLEILESLTSLFPASLAIDLTQLEELEIDKCGIVELIKKEDRGVPRFVFPKLTSLKLQRLTQMRCICIGKYVSHWPALKTLDMYECHKVEILASHTENDMPFDKQPLFLVEKVAFPNLETLAIKDMDNIEIIRDNQVAADSLHKIKSLKVWRCNKLSKIGWLKNLESLKVQSCDLLEVVFKLQPLNPLDGHPITDFLLERLKLDGLPKLKCVWDKELHNQVKFECLRFVTVFGCKSLTSLFPASVAIHLTQLEELEIDECGIVELIKKEDRGVPRFVFPKLTSLKLQRLTQLRCIYIGKYVSHWPALKTLDIYECHKVEILASHPKNDMPFEKQPLFLVEKVAFSCLETLAIRDMDNIDIICDNQVAADSFHKLKSLEVQSCDLLEVVFKLQPLNPLDGHLVAEFPLERLKLGGLPKLKCVWDKELHNQVKFQCLRFVTVSGCKSLTSLFPTSVAIHLTQLEELEISECGIVELIEKEGPVPKVVFPRLTSLKLEDLIELKCIYARVHALCWPRLKNLEVRGCNKVEILASQLENEMPPRKQPLFLIEKGAFPNLQELKLDLFGRMEIWHGHFHDGEFFSKLRVLELHHFSKEFTISTCCFLQSLANLEKLVVCESYQEELSINIEVIVGPSHELEIILPFSFQHLTTLEMSNCDGLSPSILLPFSGFFQHLKTLDMSFCDGLSNIFTLIIARNLVELTTLRIINCKMLTEVICDEEGEEGLLVVFNQLKYIELDRLTRLRCFSSIKYTLMFPLLEDVIVK</sequence>
<dbReference type="PANTHER" id="PTHR33463:SF145">
    <property type="entry name" value="NB-ARC DOMAIN-CONTAINING PROTEIN"/>
    <property type="match status" value="1"/>
</dbReference>
<dbReference type="EMBL" id="KK198759">
    <property type="protein sequence ID" value="KCW63261.1"/>
    <property type="molecule type" value="Genomic_DNA"/>
</dbReference>